<feature type="compositionally biased region" description="Basic and acidic residues" evidence="2">
    <location>
        <begin position="63"/>
        <end position="88"/>
    </location>
</feature>
<feature type="compositionally biased region" description="Basic and acidic residues" evidence="2">
    <location>
        <begin position="353"/>
        <end position="378"/>
    </location>
</feature>
<feature type="region of interest" description="Disordered" evidence="2">
    <location>
        <begin position="187"/>
        <end position="236"/>
    </location>
</feature>
<dbReference type="Pfam" id="PF13300">
    <property type="entry name" value="DUF4078"/>
    <property type="match status" value="1"/>
</dbReference>
<feature type="compositionally biased region" description="Basic and acidic residues" evidence="2">
    <location>
        <begin position="124"/>
        <end position="143"/>
    </location>
</feature>
<feature type="compositionally biased region" description="Basic and acidic residues" evidence="2">
    <location>
        <begin position="206"/>
        <end position="217"/>
    </location>
</feature>
<organism evidence="4 5">
    <name type="scientific">Branchiostoma floridae</name>
    <name type="common">Florida lancelet</name>
    <name type="synonym">Amphioxus</name>
    <dbReference type="NCBI Taxonomy" id="7739"/>
    <lineage>
        <taxon>Eukaryota</taxon>
        <taxon>Metazoa</taxon>
        <taxon>Chordata</taxon>
        <taxon>Cephalochordata</taxon>
        <taxon>Leptocardii</taxon>
        <taxon>Amphioxiformes</taxon>
        <taxon>Branchiostomatidae</taxon>
        <taxon>Branchiostoma</taxon>
    </lineage>
</organism>
<feature type="compositionally biased region" description="Basic and acidic residues" evidence="2">
    <location>
        <begin position="267"/>
        <end position="282"/>
    </location>
</feature>
<feature type="compositionally biased region" description="Polar residues" evidence="2">
    <location>
        <begin position="389"/>
        <end position="398"/>
    </location>
</feature>
<reference evidence="4" key="1">
    <citation type="journal article" date="2020" name="Nat. Ecol. Evol.">
        <title>Deeply conserved synteny resolves early events in vertebrate evolution.</title>
        <authorList>
            <person name="Simakov O."/>
            <person name="Marletaz F."/>
            <person name="Yue J.X."/>
            <person name="O'Connell B."/>
            <person name="Jenkins J."/>
            <person name="Brandt A."/>
            <person name="Calef R."/>
            <person name="Tung C.H."/>
            <person name="Huang T.K."/>
            <person name="Schmutz J."/>
            <person name="Satoh N."/>
            <person name="Yu J.K."/>
            <person name="Putnam N.H."/>
            <person name="Green R.E."/>
            <person name="Rokhsar D.S."/>
        </authorList>
    </citation>
    <scope>NUCLEOTIDE SEQUENCE [LARGE SCALE GENOMIC DNA]</scope>
    <source>
        <strain evidence="4">S238N-H82</strain>
    </source>
</reference>
<dbReference type="PANTHER" id="PTHR15885">
    <property type="entry name" value="COILED-COIL DOMAIN-CONTAINING PROTEIN 174"/>
    <property type="match status" value="1"/>
</dbReference>
<dbReference type="Pfam" id="PF25449">
    <property type="entry name" value="CCDC174_GRSR"/>
    <property type="match status" value="1"/>
</dbReference>
<evidence type="ECO:0000259" key="3">
    <source>
        <dbReference type="Pfam" id="PF25449"/>
    </source>
</evidence>
<keyword evidence="1" id="KW-0175">Coiled coil</keyword>
<feature type="compositionally biased region" description="Pro residues" evidence="2">
    <location>
        <begin position="445"/>
        <end position="487"/>
    </location>
</feature>
<accession>A0A9J7N1L1</accession>
<keyword evidence="4" id="KW-1185">Reference proteome</keyword>
<feature type="compositionally biased region" description="Basic residues" evidence="2">
    <location>
        <begin position="399"/>
        <end position="409"/>
    </location>
</feature>
<sequence>MDAKGKAIRVNAASIVDLKAELIRKQGEFKKEKLQPSTTAKPKVSSKQKGGIFNKSNAGVAERSQRDVEQQAEDRKNHDKSRAALEEKAKLYDQMMKGNTIPDEDGSGVFLVDFQKKVLDSVKAQAREDAGKGQSAEGERLAAEEDAGNDDIPEPSDPEEQWVDYVDSLGRSRRCMKKDLAALQDMDRKLGPEHSQGSKDLMSADMIREEQRQKWEQEEQEALSRPVGPVHYQQVRHNEVRDMGVGYYAFSKEETERQKQMETLSMLREETQDQRVKREKLKEKRRAALQARLAKVKQRKAKRLKGEGGEMEDEGQDGSPDLGAETEDQEVQKEPEPEPLQRDETWRQSAPLREWDKGKEKHFPWIKTKEELEDERPSEFAPPKEYYKSSPSKQQTLPQKRKVSWKKKPATSSVQADVKTDRTSSSSSSSSQETMTTQPTQPLQPTQPPPQPTMQYPPFPPPPPTMQGVFPPPFMQGWPPYPPPPMHFDPSTLPGNPNPSPYAVASSFATNTTTMAETTPRTSTNSASQHDTLDSALSYFRKNAN</sequence>
<feature type="compositionally biased region" description="Low complexity" evidence="2">
    <location>
        <begin position="423"/>
        <end position="444"/>
    </location>
</feature>
<dbReference type="GO" id="GO:0005634">
    <property type="term" value="C:nucleus"/>
    <property type="evidence" value="ECO:0000318"/>
    <property type="project" value="GO_Central"/>
</dbReference>
<dbReference type="Proteomes" id="UP000001554">
    <property type="component" value="Chromosome 9"/>
</dbReference>
<dbReference type="KEGG" id="bfo:118422794"/>
<feature type="compositionally biased region" description="Basic residues" evidence="2">
    <location>
        <begin position="294"/>
        <end position="303"/>
    </location>
</feature>
<feature type="compositionally biased region" description="Polar residues" evidence="2">
    <location>
        <begin position="35"/>
        <end position="48"/>
    </location>
</feature>
<proteinExistence type="predicted"/>
<protein>
    <submittedName>
        <fullName evidence="5">Coiled-coil domain-containing protein 174-like isoform X1</fullName>
    </submittedName>
</protein>
<evidence type="ECO:0000256" key="2">
    <source>
        <dbReference type="SAM" id="MobiDB-lite"/>
    </source>
</evidence>
<evidence type="ECO:0000313" key="4">
    <source>
        <dbReference type="Proteomes" id="UP000001554"/>
    </source>
</evidence>
<gene>
    <name evidence="5" type="primary">LOC118422794</name>
</gene>
<feature type="region of interest" description="Disordered" evidence="2">
    <location>
        <begin position="252"/>
        <end position="545"/>
    </location>
</feature>
<feature type="compositionally biased region" description="Low complexity" evidence="2">
    <location>
        <begin position="510"/>
        <end position="524"/>
    </location>
</feature>
<dbReference type="RefSeq" id="XP_035686446.1">
    <property type="nucleotide sequence ID" value="XM_035830553.1"/>
</dbReference>
<feature type="domain" description="CCDC174 alpha/beta GRSR" evidence="3">
    <location>
        <begin position="162"/>
        <end position="190"/>
    </location>
</feature>
<dbReference type="PANTHER" id="PTHR15885:SF1">
    <property type="entry name" value="COILED-COIL DOMAIN-CONTAINING PROTEIN 174"/>
    <property type="match status" value="1"/>
</dbReference>
<dbReference type="InterPro" id="IPR025066">
    <property type="entry name" value="CCDC174-like"/>
</dbReference>
<evidence type="ECO:0000256" key="1">
    <source>
        <dbReference type="ARBA" id="ARBA00023054"/>
    </source>
</evidence>
<dbReference type="GeneID" id="118422794"/>
<dbReference type="OrthoDB" id="333551at2759"/>
<dbReference type="InterPro" id="IPR057464">
    <property type="entry name" value="CCDC174_GRSR"/>
</dbReference>
<feature type="compositionally biased region" description="Acidic residues" evidence="2">
    <location>
        <begin position="144"/>
        <end position="161"/>
    </location>
</feature>
<reference evidence="5" key="2">
    <citation type="submission" date="2025-08" db="UniProtKB">
        <authorList>
            <consortium name="RefSeq"/>
        </authorList>
    </citation>
    <scope>IDENTIFICATION</scope>
    <source>
        <strain evidence="5">S238N-H82</strain>
        <tissue evidence="5">Testes</tissue>
    </source>
</reference>
<feature type="region of interest" description="Disordered" evidence="2">
    <location>
        <begin position="124"/>
        <end position="161"/>
    </location>
</feature>
<feature type="region of interest" description="Disordered" evidence="2">
    <location>
        <begin position="27"/>
        <end position="88"/>
    </location>
</feature>
<dbReference type="AlphaFoldDB" id="A0A9J7N1L1"/>
<evidence type="ECO:0000313" key="5">
    <source>
        <dbReference type="RefSeq" id="XP_035686446.1"/>
    </source>
</evidence>
<feature type="compositionally biased region" description="Basic and acidic residues" evidence="2">
    <location>
        <begin position="330"/>
        <end position="346"/>
    </location>
</feature>
<name>A0A9J7N1L1_BRAFL</name>